<dbReference type="InterPro" id="IPR012338">
    <property type="entry name" value="Beta-lactam/transpept-like"/>
</dbReference>
<dbReference type="InterPro" id="IPR001466">
    <property type="entry name" value="Beta-lactam-related"/>
</dbReference>
<dbReference type="InterPro" id="IPR050491">
    <property type="entry name" value="AmpC-like"/>
</dbReference>
<dbReference type="PANTHER" id="PTHR46825">
    <property type="entry name" value="D-ALANYL-D-ALANINE-CARBOXYPEPTIDASE/ENDOPEPTIDASE AMPH"/>
    <property type="match status" value="1"/>
</dbReference>
<evidence type="ECO:0000313" key="4">
    <source>
        <dbReference type="EMBL" id="NUQ90146.1"/>
    </source>
</evidence>
<feature type="transmembrane region" description="Helical" evidence="1">
    <location>
        <begin position="388"/>
        <end position="409"/>
    </location>
</feature>
<evidence type="ECO:0000313" key="5">
    <source>
        <dbReference type="Proteomes" id="UP000574690"/>
    </source>
</evidence>
<proteinExistence type="predicted"/>
<organism evidence="4 5">
    <name type="scientific">Glycomyces artemisiae</name>
    <dbReference type="NCBI Taxonomy" id="1076443"/>
    <lineage>
        <taxon>Bacteria</taxon>
        <taxon>Bacillati</taxon>
        <taxon>Actinomycetota</taxon>
        <taxon>Actinomycetes</taxon>
        <taxon>Glycomycetales</taxon>
        <taxon>Glycomycetaceae</taxon>
        <taxon>Glycomyces</taxon>
    </lineage>
</organism>
<accession>A0A850CDS5</accession>
<dbReference type="EMBL" id="JABFXE010000716">
    <property type="protein sequence ID" value="NUQ90146.1"/>
    <property type="molecule type" value="Genomic_DNA"/>
</dbReference>
<dbReference type="AlphaFoldDB" id="A0A850CDS5"/>
<name>A0A850CDS5_9ACTN</name>
<comment type="caution">
    <text evidence="4">The sequence shown here is derived from an EMBL/GenBank/DDBJ whole genome shotgun (WGS) entry which is preliminary data.</text>
</comment>
<dbReference type="PANTHER" id="PTHR46825:SF9">
    <property type="entry name" value="BETA-LACTAMASE-RELATED DOMAIN-CONTAINING PROTEIN"/>
    <property type="match status" value="1"/>
</dbReference>
<feature type="transmembrane region" description="Helical" evidence="1">
    <location>
        <begin position="430"/>
        <end position="450"/>
    </location>
</feature>
<keyword evidence="1" id="KW-1133">Transmembrane helix</keyword>
<sequence>MAAGQGRNNVHRVLVQNGATHVKPKVLKLIGAALAAAAVAAAPASPAHAETAPDPEAYDAYLTDLVEATDVPGLSAVVTRGGETVFAAGYGEDSNGDPVTEHTPMRVASVSKSFTAMAVMILVEEGAVDLDAPVADQLPGFEMADARAGEVTVRQLLDQTSGFSDTSIDVVELEDATSLEDYVSRLADDSLAADPGTDWAYCNANLNVAARLVEVASGQSFADFMRERVFTPLGMEDSATRDEDVMPGLGYNSLYGVWIPREEAPGFLDDSGSGGVITSAADMGKWLISQNGEGTQLVSAAGLDAMHTASDVQDYGMGWSVEADGTLAHSGNLMTYNAVEWINPETGYGIAVMSTGAGLSDVTWSAMEGLAAITEGGTPAEPSSSGQVYDLVLLLATLAAIGLGVLGVVRSRRWAGKRAGRKAWRTALRMVPVLVPAVVFAGFPAGVSFISGGRTIPWNQMFYFALPLTLTLLAAAVAGIAVAVARAVRLKSVVSAA</sequence>
<evidence type="ECO:0000256" key="2">
    <source>
        <dbReference type="SAM" id="SignalP"/>
    </source>
</evidence>
<keyword evidence="1" id="KW-0812">Transmembrane</keyword>
<evidence type="ECO:0000259" key="3">
    <source>
        <dbReference type="Pfam" id="PF00144"/>
    </source>
</evidence>
<dbReference type="Pfam" id="PF00144">
    <property type="entry name" value="Beta-lactamase"/>
    <property type="match status" value="1"/>
</dbReference>
<keyword evidence="1" id="KW-0472">Membrane</keyword>
<keyword evidence="2" id="KW-0732">Signal</keyword>
<dbReference type="SUPFAM" id="SSF56601">
    <property type="entry name" value="beta-lactamase/transpeptidase-like"/>
    <property type="match status" value="1"/>
</dbReference>
<gene>
    <name evidence="4" type="ORF">HOQ43_17000</name>
</gene>
<dbReference type="Proteomes" id="UP000574690">
    <property type="component" value="Unassembled WGS sequence"/>
</dbReference>
<protein>
    <submittedName>
        <fullName evidence="4">Beta-lactamase family protein</fullName>
    </submittedName>
</protein>
<feature type="chain" id="PRO_5032947310" evidence="2">
    <location>
        <begin position="50"/>
        <end position="497"/>
    </location>
</feature>
<reference evidence="4 5" key="1">
    <citation type="submission" date="2020-05" db="EMBL/GenBank/DDBJ databases">
        <title>DNA-SIP metagenomic assembled genomes.</title>
        <authorList>
            <person name="Yu J."/>
        </authorList>
    </citation>
    <scope>NUCLEOTIDE SEQUENCE [LARGE SCALE GENOMIC DNA]</scope>
    <source>
        <strain evidence="4">Bin5.27</strain>
    </source>
</reference>
<feature type="transmembrane region" description="Helical" evidence="1">
    <location>
        <begin position="462"/>
        <end position="485"/>
    </location>
</feature>
<feature type="domain" description="Beta-lactamase-related" evidence="3">
    <location>
        <begin position="59"/>
        <end position="358"/>
    </location>
</feature>
<dbReference type="Gene3D" id="3.40.710.10">
    <property type="entry name" value="DD-peptidase/beta-lactamase superfamily"/>
    <property type="match status" value="1"/>
</dbReference>
<feature type="signal peptide" evidence="2">
    <location>
        <begin position="1"/>
        <end position="49"/>
    </location>
</feature>
<evidence type="ECO:0000256" key="1">
    <source>
        <dbReference type="SAM" id="Phobius"/>
    </source>
</evidence>